<keyword evidence="5" id="KW-0347">Helicase</keyword>
<organism evidence="12 13">
    <name type="scientific">Microvirga aerophila</name>
    <dbReference type="NCBI Taxonomy" id="670291"/>
    <lineage>
        <taxon>Bacteria</taxon>
        <taxon>Pseudomonadati</taxon>
        <taxon>Pseudomonadota</taxon>
        <taxon>Alphaproteobacteria</taxon>
        <taxon>Hyphomicrobiales</taxon>
        <taxon>Methylobacteriaceae</taxon>
        <taxon>Microvirga</taxon>
    </lineage>
</organism>
<gene>
    <name evidence="12" type="primary">mfd_1</name>
    <name evidence="9" type="synonym">mfd</name>
    <name evidence="12" type="ORF">MAE02_48460</name>
</gene>
<dbReference type="InterPro" id="IPR003711">
    <property type="entry name" value="CarD-like/TRCF_RID"/>
</dbReference>
<keyword evidence="4 9" id="KW-0378">Hydrolase</keyword>
<keyword evidence="6 9" id="KW-0067">ATP-binding</keyword>
<dbReference type="Gene3D" id="3.90.1150.50">
    <property type="entry name" value="Transcription-repair-coupling factor, D7 domain"/>
    <property type="match status" value="1"/>
</dbReference>
<dbReference type="SMART" id="SM00490">
    <property type="entry name" value="HELICc"/>
    <property type="match status" value="1"/>
</dbReference>
<dbReference type="InterPro" id="IPR027417">
    <property type="entry name" value="P-loop_NTPase"/>
</dbReference>
<keyword evidence="1 9" id="KW-0963">Cytoplasm</keyword>
<evidence type="ECO:0000313" key="12">
    <source>
        <dbReference type="EMBL" id="GEO17150.1"/>
    </source>
</evidence>
<comment type="caution">
    <text evidence="12">The sequence shown here is derived from an EMBL/GenBank/DDBJ whole genome shotgun (WGS) entry which is preliminary data.</text>
</comment>
<dbReference type="InterPro" id="IPR005118">
    <property type="entry name" value="TRCF_C"/>
</dbReference>
<evidence type="ECO:0000256" key="5">
    <source>
        <dbReference type="ARBA" id="ARBA00022806"/>
    </source>
</evidence>
<dbReference type="InterPro" id="IPR004576">
    <property type="entry name" value="Mfd"/>
</dbReference>
<dbReference type="InterPro" id="IPR014001">
    <property type="entry name" value="Helicase_ATP-bd"/>
</dbReference>
<dbReference type="InterPro" id="IPR011545">
    <property type="entry name" value="DEAD/DEAH_box_helicase_dom"/>
</dbReference>
<dbReference type="GO" id="GO:0006355">
    <property type="term" value="P:regulation of DNA-templated transcription"/>
    <property type="evidence" value="ECO:0007669"/>
    <property type="project" value="UniProtKB-UniRule"/>
</dbReference>
<dbReference type="SMART" id="SM01058">
    <property type="entry name" value="CarD_TRCF"/>
    <property type="match status" value="1"/>
</dbReference>
<sequence>MTTTKRQGSAHRTIATTGRLGESAIAILREARAAASEALIVVSSDRKAADLIRALKVLSPDLQAVYFPGWDCLPYDRASPSRVSMGRRLAALRSVAKDPNAPWVVVTSPLGIIQRIPPKDDIIRAETLLKPGDEVNLSQLEQKLQRLGYIFDERVDEPGEMAVRGQVIDIFPADATVPVRIEHQQGQILALRPYDAASQLASGECEELRLIPASECFSLDGAAILTLSTGTEHRLPEHFGGLDTLFSILPKCRVLLDTGAERRIATALEQIRDAFESRSKLRPERAEGERPLAPDRLYLTDTEWAGFLEARNVTRLVEQPDNPELEPPPLFATGARSLRRFADFVMAEVQERNRVVLAGAGDVDLRRLSRTVMDDLDKPIEVANDWISIEKAASGQVLTLPLGLDAGFRDPASKTAVITAADVFGSRARSSAASFQAPTGLATTELELRIGDVLVHLDHGLGVLEGIESVNTGDATADLLRLSYADDATLMVPADEMDRLWRYGASSDTVSLDRIDGDTWTKRREKVEAEIAESAALLVQAVKARADGQTPKLVPPRAAYERFVSRFPYEATADQASAISAALADLESGRPANRLVCGDVGFGKTEVALRAAAAAALAGKQVAVVAPTTVLARQHVQTFERRFAGLGIKIGHLSRLVGPTEAKAVKAGLADGSIHIVVGTHAVAGKGVRFMDLGLVIIDEEQRFGAAHKAKLKSLAHGAHVLTLTATPIPRTMQSALVGLQDLSVIATPPSQRQPIRTFVIPFDGPTVREALLREQRRGGQSFVVCPRIEDIEPLAKHLKELVPELETVVIHGGMSAGDIDDAMVRFADGEGSVLLATNIIESGLDVPRANTMLVWRPDRFGLSQLHQLRGRVGRGRVRGVTYLMTDPSHTLPNATRKRLETLASLDRLGAGFAISARDLDQRGAGDLFGEDQAGHMKLIGVSLYQNLLSKAVAHARGEGQDERTRPDINIDAPGYIPEDYVPEPEMRINLYAQLCRLNDENAVDAFEQEIENRFGNLPSPVVNLVALARLREHCRQFAVSKLDAGPQAVALTFSDAADRALIDHAIAQSNGALQWRNGRLLWTRSAETSVERRADAEKVFQFLMKTRRSLIARESRGACLGTLA</sequence>
<evidence type="ECO:0000256" key="4">
    <source>
        <dbReference type="ARBA" id="ARBA00022801"/>
    </source>
</evidence>
<dbReference type="CDD" id="cd17991">
    <property type="entry name" value="DEXHc_TRCF"/>
    <property type="match status" value="1"/>
</dbReference>
<evidence type="ECO:0000259" key="10">
    <source>
        <dbReference type="PROSITE" id="PS51192"/>
    </source>
</evidence>
<keyword evidence="3 9" id="KW-0227">DNA damage</keyword>
<evidence type="ECO:0000259" key="11">
    <source>
        <dbReference type="PROSITE" id="PS51194"/>
    </source>
</evidence>
<dbReference type="SMART" id="SM00487">
    <property type="entry name" value="DEXDc"/>
    <property type="match status" value="1"/>
</dbReference>
<dbReference type="SUPFAM" id="SSF52540">
    <property type="entry name" value="P-loop containing nucleoside triphosphate hydrolases"/>
    <property type="match status" value="3"/>
</dbReference>
<keyword evidence="2 9" id="KW-0547">Nucleotide-binding</keyword>
<keyword evidence="8 9" id="KW-0234">DNA repair</keyword>
<evidence type="ECO:0000256" key="7">
    <source>
        <dbReference type="ARBA" id="ARBA00023125"/>
    </source>
</evidence>
<dbReference type="SMART" id="SM00982">
    <property type="entry name" value="TRCF"/>
    <property type="match status" value="1"/>
</dbReference>
<dbReference type="GO" id="GO:0005524">
    <property type="term" value="F:ATP binding"/>
    <property type="evidence" value="ECO:0007669"/>
    <property type="project" value="UniProtKB-UniRule"/>
</dbReference>
<comment type="similarity">
    <text evidence="9">In the N-terminal section; belongs to the UvrB family.</text>
</comment>
<dbReference type="PROSITE" id="PS51192">
    <property type="entry name" value="HELICASE_ATP_BIND_1"/>
    <property type="match status" value="1"/>
</dbReference>
<keyword evidence="13" id="KW-1185">Reference proteome</keyword>
<dbReference type="RefSeq" id="WP_245439636.1">
    <property type="nucleotide sequence ID" value="NZ_BJYU01000090.1"/>
</dbReference>
<dbReference type="PROSITE" id="PS51194">
    <property type="entry name" value="HELICASE_CTER"/>
    <property type="match status" value="1"/>
</dbReference>
<dbReference type="Pfam" id="PF03461">
    <property type="entry name" value="TRCF"/>
    <property type="match status" value="1"/>
</dbReference>
<evidence type="ECO:0000256" key="3">
    <source>
        <dbReference type="ARBA" id="ARBA00022763"/>
    </source>
</evidence>
<dbReference type="PANTHER" id="PTHR47964:SF1">
    <property type="entry name" value="ATP-DEPENDENT DNA HELICASE HOMOLOG RECG, CHLOROPLASTIC"/>
    <property type="match status" value="1"/>
</dbReference>
<dbReference type="EC" id="3.6.4.-" evidence="9"/>
<comment type="similarity">
    <text evidence="9">In the C-terminal section; belongs to the helicase family. RecG subfamily.</text>
</comment>
<evidence type="ECO:0000256" key="6">
    <source>
        <dbReference type="ARBA" id="ARBA00022840"/>
    </source>
</evidence>
<name>A0A512BYZ2_9HYPH</name>
<dbReference type="Gene3D" id="3.40.50.11180">
    <property type="match status" value="2"/>
</dbReference>
<dbReference type="Pfam" id="PF00271">
    <property type="entry name" value="Helicase_C"/>
    <property type="match status" value="1"/>
</dbReference>
<evidence type="ECO:0000256" key="1">
    <source>
        <dbReference type="ARBA" id="ARBA00022490"/>
    </source>
</evidence>
<dbReference type="InterPro" id="IPR041471">
    <property type="entry name" value="UvrB_inter"/>
</dbReference>
<dbReference type="Pfam" id="PF17757">
    <property type="entry name" value="UvrB_inter"/>
    <property type="match status" value="1"/>
</dbReference>
<evidence type="ECO:0000256" key="8">
    <source>
        <dbReference type="ARBA" id="ARBA00023204"/>
    </source>
</evidence>
<dbReference type="GO" id="GO:0016787">
    <property type="term" value="F:hydrolase activity"/>
    <property type="evidence" value="ECO:0007669"/>
    <property type="project" value="UniProtKB-KW"/>
</dbReference>
<accession>A0A512BYZ2</accession>
<comment type="subcellular location">
    <subcellularLocation>
        <location evidence="9">Cytoplasm</location>
    </subcellularLocation>
</comment>
<protein>
    <recommendedName>
        <fullName evidence="9">Transcription-repair-coupling factor</fullName>
        <shortName evidence="9">TRCF</shortName>
        <ecNumber evidence="9">3.6.4.-</ecNumber>
    </recommendedName>
</protein>
<dbReference type="Pfam" id="PF00270">
    <property type="entry name" value="DEAD"/>
    <property type="match status" value="1"/>
</dbReference>
<evidence type="ECO:0000256" key="9">
    <source>
        <dbReference type="HAMAP-Rule" id="MF_00969"/>
    </source>
</evidence>
<dbReference type="SUPFAM" id="SSF143517">
    <property type="entry name" value="TRCF domain-like"/>
    <property type="match status" value="1"/>
</dbReference>
<dbReference type="Gene3D" id="2.40.10.170">
    <property type="match status" value="1"/>
</dbReference>
<feature type="domain" description="Helicase C-terminal" evidence="11">
    <location>
        <begin position="767"/>
        <end position="921"/>
    </location>
</feature>
<evidence type="ECO:0000256" key="2">
    <source>
        <dbReference type="ARBA" id="ARBA00022741"/>
    </source>
</evidence>
<dbReference type="PANTHER" id="PTHR47964">
    <property type="entry name" value="ATP-DEPENDENT DNA HELICASE HOMOLOG RECG, CHLOROPLASTIC"/>
    <property type="match status" value="1"/>
</dbReference>
<dbReference type="GO" id="GO:0003684">
    <property type="term" value="F:damaged DNA binding"/>
    <property type="evidence" value="ECO:0007669"/>
    <property type="project" value="InterPro"/>
</dbReference>
<dbReference type="GO" id="GO:0000716">
    <property type="term" value="P:transcription-coupled nucleotide-excision repair, DNA damage recognition"/>
    <property type="evidence" value="ECO:0007669"/>
    <property type="project" value="UniProtKB-UniRule"/>
</dbReference>
<dbReference type="HAMAP" id="MF_00969">
    <property type="entry name" value="TRCF"/>
    <property type="match status" value="1"/>
</dbReference>
<feature type="domain" description="Helicase ATP-binding" evidence="10">
    <location>
        <begin position="585"/>
        <end position="746"/>
    </location>
</feature>
<evidence type="ECO:0000313" key="13">
    <source>
        <dbReference type="Proteomes" id="UP000321085"/>
    </source>
</evidence>
<dbReference type="InterPro" id="IPR036101">
    <property type="entry name" value="CarD-like/TRCF_RID_sf"/>
</dbReference>
<dbReference type="GO" id="GO:0005737">
    <property type="term" value="C:cytoplasm"/>
    <property type="evidence" value="ECO:0007669"/>
    <property type="project" value="UniProtKB-SubCell"/>
</dbReference>
<dbReference type="InterPro" id="IPR037235">
    <property type="entry name" value="TRCF-like_C_D7"/>
</dbReference>
<dbReference type="InterPro" id="IPR001650">
    <property type="entry name" value="Helicase_C-like"/>
</dbReference>
<dbReference type="Proteomes" id="UP000321085">
    <property type="component" value="Unassembled WGS sequence"/>
</dbReference>
<proteinExistence type="inferred from homology"/>
<keyword evidence="7 9" id="KW-0238">DNA-binding</keyword>
<comment type="function">
    <text evidence="9">Couples transcription and DNA repair by recognizing RNA polymerase (RNAP) stalled at DNA lesions. Mediates ATP-dependent release of RNAP and its truncated transcript from the DNA, and recruitment of nucleotide excision repair machinery to the damaged site.</text>
</comment>
<reference evidence="12 13" key="1">
    <citation type="submission" date="2019-07" db="EMBL/GenBank/DDBJ databases">
        <title>Whole genome shotgun sequence of Microvirga aerophila NBRC 106136.</title>
        <authorList>
            <person name="Hosoyama A."/>
            <person name="Uohara A."/>
            <person name="Ohji S."/>
            <person name="Ichikawa N."/>
        </authorList>
    </citation>
    <scope>NUCLEOTIDE SEQUENCE [LARGE SCALE GENOMIC DNA]</scope>
    <source>
        <strain evidence="12 13">NBRC 106136</strain>
    </source>
</reference>
<dbReference type="Pfam" id="PF02559">
    <property type="entry name" value="CarD_TRCF_RID"/>
    <property type="match status" value="1"/>
</dbReference>
<dbReference type="EMBL" id="BJYU01000090">
    <property type="protein sequence ID" value="GEO17150.1"/>
    <property type="molecule type" value="Genomic_DNA"/>
</dbReference>
<dbReference type="SUPFAM" id="SSF141259">
    <property type="entry name" value="CarD-like"/>
    <property type="match status" value="1"/>
</dbReference>
<dbReference type="Gene3D" id="3.40.50.300">
    <property type="entry name" value="P-loop containing nucleotide triphosphate hydrolases"/>
    <property type="match status" value="2"/>
</dbReference>
<dbReference type="InterPro" id="IPR047112">
    <property type="entry name" value="RecG/Mfd"/>
</dbReference>
<dbReference type="GO" id="GO:0003678">
    <property type="term" value="F:DNA helicase activity"/>
    <property type="evidence" value="ECO:0007669"/>
    <property type="project" value="TreeGrafter"/>
</dbReference>
<dbReference type="AlphaFoldDB" id="A0A512BYZ2"/>